<dbReference type="SUPFAM" id="SSF158442">
    <property type="entry name" value="DsbB-like"/>
    <property type="match status" value="1"/>
</dbReference>
<keyword evidence="4 5" id="KW-0472">Membrane</keyword>
<evidence type="ECO:0000256" key="1">
    <source>
        <dbReference type="ARBA" id="ARBA00004141"/>
    </source>
</evidence>
<dbReference type="Pfam" id="PF02600">
    <property type="entry name" value="DsbB"/>
    <property type="match status" value="1"/>
</dbReference>
<organism evidence="6 7">
    <name type="scientific">Microvirga terrestris</name>
    <dbReference type="NCBI Taxonomy" id="2791024"/>
    <lineage>
        <taxon>Bacteria</taxon>
        <taxon>Pseudomonadati</taxon>
        <taxon>Pseudomonadota</taxon>
        <taxon>Alphaproteobacteria</taxon>
        <taxon>Hyphomicrobiales</taxon>
        <taxon>Methylobacteriaceae</taxon>
        <taxon>Microvirga</taxon>
    </lineage>
</organism>
<evidence type="ECO:0000313" key="6">
    <source>
        <dbReference type="EMBL" id="MBF9198201.1"/>
    </source>
</evidence>
<feature type="transmembrane region" description="Helical" evidence="5">
    <location>
        <begin position="138"/>
        <end position="158"/>
    </location>
</feature>
<dbReference type="PIRSF" id="PIRSF033913">
    <property type="entry name" value="S-S_format_DsbB"/>
    <property type="match status" value="1"/>
</dbReference>
<comment type="caution">
    <text evidence="6">The sequence shown here is derived from an EMBL/GenBank/DDBJ whole genome shotgun (WGS) entry which is preliminary data.</text>
</comment>
<evidence type="ECO:0000313" key="7">
    <source>
        <dbReference type="Proteomes" id="UP000611708"/>
    </source>
</evidence>
<protein>
    <submittedName>
        <fullName evidence="6">Disulfide bond formation protein B</fullName>
    </submittedName>
</protein>
<gene>
    <name evidence="6" type="ORF">I2H36_19400</name>
</gene>
<evidence type="ECO:0000256" key="3">
    <source>
        <dbReference type="ARBA" id="ARBA00022989"/>
    </source>
</evidence>
<evidence type="ECO:0000256" key="2">
    <source>
        <dbReference type="ARBA" id="ARBA00022692"/>
    </source>
</evidence>
<accession>A0ABS0HXG6</accession>
<reference evidence="6 7" key="1">
    <citation type="submission" date="2020-11" db="EMBL/GenBank/DDBJ databases">
        <authorList>
            <person name="Kim M.K."/>
        </authorList>
    </citation>
    <scope>NUCLEOTIDE SEQUENCE [LARGE SCALE GENOMIC DNA]</scope>
    <source>
        <strain evidence="6 7">BT290</strain>
    </source>
</reference>
<dbReference type="InterPro" id="IPR023380">
    <property type="entry name" value="DsbB-like_sf"/>
</dbReference>
<keyword evidence="3 5" id="KW-1133">Transmembrane helix</keyword>
<dbReference type="Proteomes" id="UP000611708">
    <property type="component" value="Unassembled WGS sequence"/>
</dbReference>
<dbReference type="RefSeq" id="WP_196265548.1">
    <property type="nucleotide sequence ID" value="NZ_JADQDN010000018.1"/>
</dbReference>
<evidence type="ECO:0000256" key="4">
    <source>
        <dbReference type="ARBA" id="ARBA00023136"/>
    </source>
</evidence>
<proteinExistence type="predicted"/>
<keyword evidence="7" id="KW-1185">Reference proteome</keyword>
<comment type="subcellular location">
    <subcellularLocation>
        <location evidence="1">Membrane</location>
        <topology evidence="1">Multi-pass membrane protein</topology>
    </subcellularLocation>
</comment>
<evidence type="ECO:0000256" key="5">
    <source>
        <dbReference type="SAM" id="Phobius"/>
    </source>
</evidence>
<feature type="transmembrane region" description="Helical" evidence="5">
    <location>
        <begin position="67"/>
        <end position="85"/>
    </location>
</feature>
<dbReference type="Gene3D" id="1.20.1550.10">
    <property type="entry name" value="DsbB-like"/>
    <property type="match status" value="1"/>
</dbReference>
<dbReference type="InterPro" id="IPR003752">
    <property type="entry name" value="DiS_bond_form_DsbB/BdbC"/>
</dbReference>
<name>A0ABS0HXG6_9HYPH</name>
<sequence>MRLALSLRQAALAVALGAAATISGALVFEHVFGYVPCKLCLIQRNPYYIAIPLGLAAALLPPRWTRVGLWLLALIFVVSAGLGAYHSGVEWRVFAGPSDCGGGAGAGAGNVGDFLNQLQNTRVVSCTEAAWRFLGLSLAGWNVLISLGLAAFAAKAAIGKGFCLGR</sequence>
<dbReference type="EMBL" id="JADQDN010000018">
    <property type="protein sequence ID" value="MBF9198201.1"/>
    <property type="molecule type" value="Genomic_DNA"/>
</dbReference>
<feature type="transmembrane region" description="Helical" evidence="5">
    <location>
        <begin position="41"/>
        <end position="60"/>
    </location>
</feature>
<dbReference type="InterPro" id="IPR024199">
    <property type="entry name" value="Uncharacterised_DsbB"/>
</dbReference>
<keyword evidence="2 5" id="KW-0812">Transmembrane</keyword>